<gene>
    <name evidence="1" type="ORF">EAG_06690</name>
</gene>
<proteinExistence type="predicted"/>
<reference evidence="1 2" key="1">
    <citation type="journal article" date="2010" name="Science">
        <title>Genomic comparison of the ants Camponotus floridanus and Harpegnathos saltator.</title>
        <authorList>
            <person name="Bonasio R."/>
            <person name="Zhang G."/>
            <person name="Ye C."/>
            <person name="Mutti N.S."/>
            <person name="Fang X."/>
            <person name="Qin N."/>
            <person name="Donahue G."/>
            <person name="Yang P."/>
            <person name="Li Q."/>
            <person name="Li C."/>
            <person name="Zhang P."/>
            <person name="Huang Z."/>
            <person name="Berger S.L."/>
            <person name="Reinberg D."/>
            <person name="Wang J."/>
            <person name="Liebig J."/>
        </authorList>
    </citation>
    <scope>NUCLEOTIDE SEQUENCE [LARGE SCALE GENOMIC DNA]</scope>
    <source>
        <strain evidence="2">C129</strain>
    </source>
</reference>
<dbReference type="AlphaFoldDB" id="E2A595"/>
<dbReference type="EMBL" id="GL436894">
    <property type="protein sequence ID" value="EFN71391.1"/>
    <property type="molecule type" value="Genomic_DNA"/>
</dbReference>
<keyword evidence="2" id="KW-1185">Reference proteome</keyword>
<evidence type="ECO:0000313" key="2">
    <source>
        <dbReference type="Proteomes" id="UP000000311"/>
    </source>
</evidence>
<dbReference type="InParanoid" id="E2A595"/>
<dbReference type="Proteomes" id="UP000000311">
    <property type="component" value="Unassembled WGS sequence"/>
</dbReference>
<accession>E2A595</accession>
<organism evidence="2">
    <name type="scientific">Camponotus floridanus</name>
    <name type="common">Florida carpenter ant</name>
    <dbReference type="NCBI Taxonomy" id="104421"/>
    <lineage>
        <taxon>Eukaryota</taxon>
        <taxon>Metazoa</taxon>
        <taxon>Ecdysozoa</taxon>
        <taxon>Arthropoda</taxon>
        <taxon>Hexapoda</taxon>
        <taxon>Insecta</taxon>
        <taxon>Pterygota</taxon>
        <taxon>Neoptera</taxon>
        <taxon>Endopterygota</taxon>
        <taxon>Hymenoptera</taxon>
        <taxon>Apocrita</taxon>
        <taxon>Aculeata</taxon>
        <taxon>Formicoidea</taxon>
        <taxon>Formicidae</taxon>
        <taxon>Formicinae</taxon>
        <taxon>Camponotus</taxon>
    </lineage>
</organism>
<sequence length="151" mass="17063">MSNGNAECIFEKYRISFIKYFERKSTKVNSKAEETALRVRSCFMRIRPAGNAFVTYSYIPKTAHQFLVFLTRKFKYCNTLHFSTKGISFVMRRGGKALVVSKNVTRLGNGSFVVCLCARGKLTTSILSIVSGKAVQEFSGIIIKLTDNDKY</sequence>
<protein>
    <submittedName>
        <fullName evidence="1">Uncharacterized protein</fullName>
    </submittedName>
</protein>
<name>E2A595_CAMFO</name>
<evidence type="ECO:0000313" key="1">
    <source>
        <dbReference type="EMBL" id="EFN71391.1"/>
    </source>
</evidence>